<reference evidence="2 5" key="2">
    <citation type="submission" date="2019-07" db="EMBL/GenBank/DDBJ databases">
        <title>Whole genome shotgun sequence of Halolactibacillus miurensis NBRC 100873.</title>
        <authorList>
            <person name="Hosoyama A."/>
            <person name="Uohara A."/>
            <person name="Ohji S."/>
            <person name="Ichikawa N."/>
        </authorList>
    </citation>
    <scope>NUCLEOTIDE SEQUENCE [LARGE SCALE GENOMIC DNA]</scope>
    <source>
        <strain evidence="2 5">NBRC 100873</strain>
    </source>
</reference>
<dbReference type="STRING" id="306541.SAMN05421668_101317"/>
<name>A0A1I6PB36_9BACI</name>
<feature type="region of interest" description="Disordered" evidence="1">
    <location>
        <begin position="59"/>
        <end position="107"/>
    </location>
</feature>
<proteinExistence type="predicted"/>
<keyword evidence="5" id="KW-1185">Reference proteome</keyword>
<dbReference type="Proteomes" id="UP000199139">
    <property type="component" value="Unassembled WGS sequence"/>
</dbReference>
<accession>A0A1I6PB36</accession>
<evidence type="ECO:0000256" key="1">
    <source>
        <dbReference type="SAM" id="MobiDB-lite"/>
    </source>
</evidence>
<evidence type="ECO:0000313" key="2">
    <source>
        <dbReference type="EMBL" id="GEM05909.1"/>
    </source>
</evidence>
<sequence>MKKIIGLSLIGFLLIGLTTAVLASEHIYPLRDHPEFENYAGTEDFDQWREEMLENHPEECTGEGYGYGYRSQNEEGNMTPGQGLRRGNGLGNGQGNRFGRGMMGHTY</sequence>
<evidence type="ECO:0000313" key="4">
    <source>
        <dbReference type="Proteomes" id="UP000199139"/>
    </source>
</evidence>
<evidence type="ECO:0000313" key="3">
    <source>
        <dbReference type="EMBL" id="SFS37373.1"/>
    </source>
</evidence>
<dbReference type="AlphaFoldDB" id="A0A1I6PB36"/>
<dbReference type="Proteomes" id="UP000321773">
    <property type="component" value="Unassembled WGS sequence"/>
</dbReference>
<feature type="compositionally biased region" description="Polar residues" evidence="1">
    <location>
        <begin position="70"/>
        <end position="80"/>
    </location>
</feature>
<organism evidence="3 4">
    <name type="scientific">Halolactibacillus miurensis</name>
    <dbReference type="NCBI Taxonomy" id="306541"/>
    <lineage>
        <taxon>Bacteria</taxon>
        <taxon>Bacillati</taxon>
        <taxon>Bacillota</taxon>
        <taxon>Bacilli</taxon>
        <taxon>Bacillales</taxon>
        <taxon>Bacillaceae</taxon>
        <taxon>Halolactibacillus</taxon>
    </lineage>
</organism>
<dbReference type="OrthoDB" id="10007271at2"/>
<gene>
    <name evidence="2" type="ORF">HMI01_28970</name>
    <name evidence="3" type="ORF">SAMN05421668_101317</name>
</gene>
<protein>
    <submittedName>
        <fullName evidence="3">Uncharacterized protein</fullName>
    </submittedName>
</protein>
<reference evidence="3 4" key="1">
    <citation type="submission" date="2016-10" db="EMBL/GenBank/DDBJ databases">
        <authorList>
            <person name="de Groot N.N."/>
        </authorList>
    </citation>
    <scope>NUCLEOTIDE SEQUENCE [LARGE SCALE GENOMIC DNA]</scope>
    <source>
        <strain evidence="3 4">DSM 17074</strain>
    </source>
</reference>
<evidence type="ECO:0000313" key="5">
    <source>
        <dbReference type="Proteomes" id="UP000321773"/>
    </source>
</evidence>
<dbReference type="RefSeq" id="WP_062319667.1">
    <property type="nucleotide sequence ID" value="NZ_BJWJ01000062.1"/>
</dbReference>
<dbReference type="EMBL" id="FPAI01000001">
    <property type="protein sequence ID" value="SFS37373.1"/>
    <property type="molecule type" value="Genomic_DNA"/>
</dbReference>
<feature type="compositionally biased region" description="Gly residues" evidence="1">
    <location>
        <begin position="84"/>
        <end position="107"/>
    </location>
</feature>
<dbReference type="EMBL" id="BJWJ01000062">
    <property type="protein sequence ID" value="GEM05909.1"/>
    <property type="molecule type" value="Genomic_DNA"/>
</dbReference>